<feature type="region of interest" description="Disordered" evidence="1">
    <location>
        <begin position="218"/>
        <end position="239"/>
    </location>
</feature>
<name>A0A7S0QRS9_9CHLO</name>
<dbReference type="AlphaFoldDB" id="A0A7S0QRS9"/>
<dbReference type="EMBL" id="HBFA01001781">
    <property type="protein sequence ID" value="CAD8649096.1"/>
    <property type="molecule type" value="Transcribed_RNA"/>
</dbReference>
<evidence type="ECO:0000313" key="2">
    <source>
        <dbReference type="EMBL" id="CAD8649096.1"/>
    </source>
</evidence>
<proteinExistence type="predicted"/>
<gene>
    <name evidence="2" type="ORF">POBO1169_LOCUS881</name>
</gene>
<reference evidence="2" key="1">
    <citation type="submission" date="2021-01" db="EMBL/GenBank/DDBJ databases">
        <authorList>
            <person name="Corre E."/>
            <person name="Pelletier E."/>
            <person name="Niang G."/>
            <person name="Scheremetjew M."/>
            <person name="Finn R."/>
            <person name="Kale V."/>
            <person name="Holt S."/>
            <person name="Cochrane G."/>
            <person name="Meng A."/>
            <person name="Brown T."/>
            <person name="Cohen L."/>
        </authorList>
    </citation>
    <scope>NUCLEOTIDE SEQUENCE</scope>
    <source>
        <strain evidence="2">CCMP722</strain>
    </source>
</reference>
<organism evidence="2">
    <name type="scientific">Pyramimonas obovata</name>
    <dbReference type="NCBI Taxonomy" id="1411642"/>
    <lineage>
        <taxon>Eukaryota</taxon>
        <taxon>Viridiplantae</taxon>
        <taxon>Chlorophyta</taxon>
        <taxon>Pyramimonadophyceae</taxon>
        <taxon>Pyramimonadales</taxon>
        <taxon>Pyramimonadaceae</taxon>
        <taxon>Pyramimonas</taxon>
        <taxon>Pyramimonas incertae sedis</taxon>
    </lineage>
</organism>
<feature type="region of interest" description="Disordered" evidence="1">
    <location>
        <begin position="72"/>
        <end position="111"/>
    </location>
</feature>
<feature type="compositionally biased region" description="Polar residues" evidence="1">
    <location>
        <begin position="92"/>
        <end position="111"/>
    </location>
</feature>
<accession>A0A7S0QRS9</accession>
<protein>
    <submittedName>
        <fullName evidence="2">Uncharacterized protein</fullName>
    </submittedName>
</protein>
<sequence length="239" mass="25797">MRHSSNEVSAYACEDTSSSIMANQLETVEELPTAEEVPVTTEVSLLSLGQPNRGTPKRPPLAPSAIAIHATKAKGSPILSHPSKPPIGRLLQMSSRTPTGSPKTEGASSSEVLTRVGGIINSRSSVHRPPNSARASTGGATGQALQHDLDLLNVYKQLRREETRTLAMYASPYRFVDDGAVEDASGKVREGNPEAWGMNLEGYARWTQQMEEAMELRSRRAKVVSPREPRALQANRGAS</sequence>
<feature type="region of interest" description="Disordered" evidence="1">
    <location>
        <begin position="122"/>
        <end position="141"/>
    </location>
</feature>
<evidence type="ECO:0000256" key="1">
    <source>
        <dbReference type="SAM" id="MobiDB-lite"/>
    </source>
</evidence>